<dbReference type="AlphaFoldDB" id="A0A2H1GXC8"/>
<evidence type="ECO:0008006" key="3">
    <source>
        <dbReference type="Google" id="ProtNLM"/>
    </source>
</evidence>
<gene>
    <name evidence="1" type="ORF">ZT1E4_G8954</name>
</gene>
<dbReference type="InterPro" id="IPR036397">
    <property type="entry name" value="RNaseH_sf"/>
</dbReference>
<organism evidence="1 2">
    <name type="scientific">Zymoseptoria tritici ST99CH_1E4</name>
    <dbReference type="NCBI Taxonomy" id="1276532"/>
    <lineage>
        <taxon>Eukaryota</taxon>
        <taxon>Fungi</taxon>
        <taxon>Dikarya</taxon>
        <taxon>Ascomycota</taxon>
        <taxon>Pezizomycotina</taxon>
        <taxon>Dothideomycetes</taxon>
        <taxon>Dothideomycetidae</taxon>
        <taxon>Mycosphaerellales</taxon>
        <taxon>Mycosphaerellaceae</taxon>
        <taxon>Zymoseptoria</taxon>
    </lineage>
</organism>
<dbReference type="PANTHER" id="PTHR11439:SF483">
    <property type="entry name" value="PEPTIDE SYNTHASE GLIP-LIKE, PUTATIVE (AFU_ORTHOLOGUE AFUA_3G12920)-RELATED"/>
    <property type="match status" value="1"/>
</dbReference>
<dbReference type="CDD" id="cd09272">
    <property type="entry name" value="RNase_HI_RT_Ty1"/>
    <property type="match status" value="1"/>
</dbReference>
<reference evidence="2" key="1">
    <citation type="submission" date="2017-05" db="EMBL/GenBank/DDBJ databases">
        <authorList>
            <person name="Song R."/>
            <person name="Chenine A.L."/>
            <person name="Ruprecht R.M."/>
        </authorList>
    </citation>
    <scope>NUCLEOTIDE SEQUENCE [LARGE SCALE GENOMIC DNA]</scope>
</reference>
<evidence type="ECO:0000313" key="2">
    <source>
        <dbReference type="Proteomes" id="UP000245764"/>
    </source>
</evidence>
<evidence type="ECO:0000313" key="1">
    <source>
        <dbReference type="EMBL" id="SMR58219.1"/>
    </source>
</evidence>
<sequence>MLGTRPNLSFAVLMASRFCSNPSPQHHEHVKRIMRYILGTLDAGLEYSGQDDNLVGYSDAEYAGDRSDSKSIGGYVFTISSTAVSWRCKKQTTVALSTAEAEYTAVHYAVKEAVWLKEMMAYFGYPKDLILIRVDNQSAIKIANNPEMHKKTKHIRVQFHYTRDQVDAGYVNFLHIPGDQNPADIFTKVLGQTLFEKHALAMGMVGIREGRTKKELLRTGADEALVRAFLGYLTDRKKS</sequence>
<accession>A0A2H1GXC8</accession>
<dbReference type="Gene3D" id="3.30.420.10">
    <property type="entry name" value="Ribonuclease H-like superfamily/Ribonuclease H"/>
    <property type="match status" value="1"/>
</dbReference>
<dbReference type="Proteomes" id="UP000245764">
    <property type="component" value="Chromosome 9"/>
</dbReference>
<dbReference type="EMBL" id="LT854261">
    <property type="protein sequence ID" value="SMR58219.1"/>
    <property type="molecule type" value="Genomic_DNA"/>
</dbReference>
<protein>
    <recommendedName>
        <fullName evidence="3">Reverse transcriptase Ty1/copia-type domain-containing protein</fullName>
    </recommendedName>
</protein>
<dbReference type="PANTHER" id="PTHR11439">
    <property type="entry name" value="GAG-POL-RELATED RETROTRANSPOSON"/>
    <property type="match status" value="1"/>
</dbReference>
<proteinExistence type="predicted"/>
<name>A0A2H1GXC8_ZYMTR</name>
<dbReference type="GO" id="GO:0003676">
    <property type="term" value="F:nucleic acid binding"/>
    <property type="evidence" value="ECO:0007669"/>
    <property type="project" value="InterPro"/>
</dbReference>